<evidence type="ECO:0000313" key="2">
    <source>
        <dbReference type="EMBL" id="RDX00927.1"/>
    </source>
</evidence>
<dbReference type="PROSITE" id="PS50206">
    <property type="entry name" value="RHODANESE_3"/>
    <property type="match status" value="1"/>
</dbReference>
<evidence type="ECO:0000259" key="1">
    <source>
        <dbReference type="PROSITE" id="PS50206"/>
    </source>
</evidence>
<dbReference type="InterPro" id="IPR001763">
    <property type="entry name" value="Rhodanese-like_dom"/>
</dbReference>
<dbReference type="AlphaFoldDB" id="A0A3D8TQF2"/>
<dbReference type="SMART" id="SM00450">
    <property type="entry name" value="RHOD"/>
    <property type="match status" value="1"/>
</dbReference>
<dbReference type="CDD" id="cd00158">
    <property type="entry name" value="RHOD"/>
    <property type="match status" value="1"/>
</dbReference>
<accession>A0A3D8TQF2</accession>
<dbReference type="PANTHER" id="PTHR43031">
    <property type="entry name" value="FAD-DEPENDENT OXIDOREDUCTASE"/>
    <property type="match status" value="1"/>
</dbReference>
<name>A0A3D8TQF2_9LIST</name>
<dbReference type="SUPFAM" id="SSF52821">
    <property type="entry name" value="Rhodanese/Cell cycle control phosphatase"/>
    <property type="match status" value="1"/>
</dbReference>
<gene>
    <name evidence="2" type="ORF">UR08_08150</name>
</gene>
<protein>
    <submittedName>
        <fullName evidence="2">Rhodanese</fullName>
    </submittedName>
</protein>
<comment type="caution">
    <text evidence="2">The sequence shown here is derived from an EMBL/GenBank/DDBJ whole genome shotgun (WGS) entry which is preliminary data.</text>
</comment>
<feature type="domain" description="Rhodanese" evidence="1">
    <location>
        <begin position="13"/>
        <end position="96"/>
    </location>
</feature>
<dbReference type="InterPro" id="IPR050229">
    <property type="entry name" value="GlpE_sulfurtransferase"/>
</dbReference>
<keyword evidence="3" id="KW-1185">Reference proteome</keyword>
<dbReference type="InterPro" id="IPR036873">
    <property type="entry name" value="Rhodanese-like_dom_sf"/>
</dbReference>
<reference evidence="3" key="1">
    <citation type="submission" date="2015-04" db="EMBL/GenBank/DDBJ databases">
        <authorList>
            <person name="Schardt J."/>
            <person name="Mueller-Herbst S."/>
            <person name="Scherer S."/>
            <person name="Huptas C."/>
        </authorList>
    </citation>
    <scope>NUCLEOTIDE SEQUENCE [LARGE SCALE GENOMIC DNA]</scope>
    <source>
        <strain evidence="3">Kiel-L1</strain>
    </source>
</reference>
<sequence length="97" mass="10796">MYLSTTTAELRQSLANYQILDVRDAEDFQKGHIPKAQNIPVHELGERFNELDPKVDYAIICYAGGRSEQASIFLSAKGYQVTNVMGGMGAWQGDLEN</sequence>
<dbReference type="PANTHER" id="PTHR43031:SF17">
    <property type="entry name" value="SULFURTRANSFERASE YTWF-RELATED"/>
    <property type="match status" value="1"/>
</dbReference>
<evidence type="ECO:0000313" key="3">
    <source>
        <dbReference type="Proteomes" id="UP000257055"/>
    </source>
</evidence>
<dbReference type="Gene3D" id="3.40.250.10">
    <property type="entry name" value="Rhodanese-like domain"/>
    <property type="match status" value="1"/>
</dbReference>
<dbReference type="EMBL" id="LARY01000002">
    <property type="protein sequence ID" value="RDX00927.1"/>
    <property type="molecule type" value="Genomic_DNA"/>
</dbReference>
<dbReference type="Pfam" id="PF00581">
    <property type="entry name" value="Rhodanese"/>
    <property type="match status" value="1"/>
</dbReference>
<organism evidence="2 3">
    <name type="scientific">Listeria kieliensis</name>
    <dbReference type="NCBI Taxonomy" id="1621700"/>
    <lineage>
        <taxon>Bacteria</taxon>
        <taxon>Bacillati</taxon>
        <taxon>Bacillota</taxon>
        <taxon>Bacilli</taxon>
        <taxon>Bacillales</taxon>
        <taxon>Listeriaceae</taxon>
        <taxon>Listeria</taxon>
    </lineage>
</organism>
<proteinExistence type="predicted"/>
<dbReference type="Proteomes" id="UP000257055">
    <property type="component" value="Unassembled WGS sequence"/>
</dbReference>
<dbReference type="RefSeq" id="WP_115753176.1">
    <property type="nucleotide sequence ID" value="NZ_LARY01000002.1"/>
</dbReference>